<dbReference type="GO" id="GO:0050667">
    <property type="term" value="P:homocysteine metabolic process"/>
    <property type="evidence" value="ECO:0007669"/>
    <property type="project" value="TreeGrafter"/>
</dbReference>
<feature type="domain" description="Flavodoxin-like" evidence="3">
    <location>
        <begin position="5"/>
        <end position="146"/>
    </location>
</feature>
<dbReference type="EMBL" id="KZ988916">
    <property type="protein sequence ID" value="RKP11430.1"/>
    <property type="molecule type" value="Genomic_DNA"/>
</dbReference>
<dbReference type="PROSITE" id="PS50902">
    <property type="entry name" value="FLAVODOXIN_LIKE"/>
    <property type="match status" value="1"/>
</dbReference>
<dbReference type="PRINTS" id="PR00369">
    <property type="entry name" value="FLAVODOXIN"/>
</dbReference>
<accession>A0A4P9Y0W9</accession>
<dbReference type="PANTHER" id="PTHR19384">
    <property type="entry name" value="NITRIC OXIDE SYNTHASE-RELATED"/>
    <property type="match status" value="1"/>
</dbReference>
<feature type="compositionally biased region" description="Polar residues" evidence="2">
    <location>
        <begin position="183"/>
        <end position="198"/>
    </location>
</feature>
<proteinExistence type="predicted"/>
<dbReference type="GO" id="GO:0050660">
    <property type="term" value="F:flavin adenine dinucleotide binding"/>
    <property type="evidence" value="ECO:0007669"/>
    <property type="project" value="TreeGrafter"/>
</dbReference>
<dbReference type="GO" id="GO:0010181">
    <property type="term" value="F:FMN binding"/>
    <property type="evidence" value="ECO:0007669"/>
    <property type="project" value="InterPro"/>
</dbReference>
<evidence type="ECO:0000259" key="3">
    <source>
        <dbReference type="PROSITE" id="PS50902"/>
    </source>
</evidence>
<dbReference type="GO" id="GO:0030586">
    <property type="term" value="F:[methionine synthase] reductase (NADPH) activity"/>
    <property type="evidence" value="ECO:0007669"/>
    <property type="project" value="TreeGrafter"/>
</dbReference>
<gene>
    <name evidence="4" type="ORF">BJ684DRAFT_22003</name>
</gene>
<evidence type="ECO:0000256" key="2">
    <source>
        <dbReference type="SAM" id="MobiDB-lite"/>
    </source>
</evidence>
<dbReference type="Proteomes" id="UP000267251">
    <property type="component" value="Unassembled WGS sequence"/>
</dbReference>
<evidence type="ECO:0000313" key="4">
    <source>
        <dbReference type="EMBL" id="RKP11430.1"/>
    </source>
</evidence>
<dbReference type="Pfam" id="PF00258">
    <property type="entry name" value="Flavodoxin_1"/>
    <property type="match status" value="1"/>
</dbReference>
<feature type="non-terminal residue" evidence="4">
    <location>
        <position position="372"/>
    </location>
</feature>
<name>A0A4P9Y0W9_9FUNG</name>
<sequence>MTRTFGIYYGSQTGNAEHIASTILRDSLAQGYNTHCDNLKDHAKTEFSTEKLLVIVVSSTGDGDPPDDILKFWRWLRKIKDDRAFAHTRYAILGLGDTNYDNFCNTARRLERRLIGLGATSFYPIGLADDATGLEEVVDPWIDGLWVALEKALSPGSTSVEDATVPKEAPSDAPSKGEKEGDQSSVSQTPNGAESTPDQVVPSISEGKEESVSLADSTIPLPSILTTAETVEESNPWAAHPIDTQILRDTLANVNELTSIPKAPPIRCAVHYIMPDAEESKEEGQEREELAPEDLHYQHCLPPGVKAPSLVKLQSARCLTTKDAIKRTLHLELTSPFETLPGDAIGMLVPSPKDLVKAIATRLDLPLDQVLR</sequence>
<feature type="region of interest" description="Disordered" evidence="2">
    <location>
        <begin position="157"/>
        <end position="215"/>
    </location>
</feature>
<dbReference type="AlphaFoldDB" id="A0A4P9Y0W9"/>
<dbReference type="FunFam" id="3.40.50.360:FF:000059">
    <property type="entry name" value="5-methyltetrahydrofolate-homocysteine methyltransferase reductase"/>
    <property type="match status" value="1"/>
</dbReference>
<organism evidence="4 5">
    <name type="scientific">Piptocephalis cylindrospora</name>
    <dbReference type="NCBI Taxonomy" id="1907219"/>
    <lineage>
        <taxon>Eukaryota</taxon>
        <taxon>Fungi</taxon>
        <taxon>Fungi incertae sedis</taxon>
        <taxon>Zoopagomycota</taxon>
        <taxon>Zoopagomycotina</taxon>
        <taxon>Zoopagomycetes</taxon>
        <taxon>Zoopagales</taxon>
        <taxon>Piptocephalidaceae</taxon>
        <taxon>Piptocephalis</taxon>
    </lineage>
</organism>
<dbReference type="OrthoDB" id="1856718at2759"/>
<dbReference type="SUPFAM" id="SSF63380">
    <property type="entry name" value="Riboflavin synthase domain-like"/>
    <property type="match status" value="1"/>
</dbReference>
<dbReference type="GO" id="GO:0009086">
    <property type="term" value="P:methionine biosynthetic process"/>
    <property type="evidence" value="ECO:0007669"/>
    <property type="project" value="TreeGrafter"/>
</dbReference>
<evidence type="ECO:0000256" key="1">
    <source>
        <dbReference type="ARBA" id="ARBA00022630"/>
    </source>
</evidence>
<dbReference type="SUPFAM" id="SSF52218">
    <property type="entry name" value="Flavoproteins"/>
    <property type="match status" value="1"/>
</dbReference>
<dbReference type="GO" id="GO:0005829">
    <property type="term" value="C:cytosol"/>
    <property type="evidence" value="ECO:0007669"/>
    <property type="project" value="TreeGrafter"/>
</dbReference>
<dbReference type="Gene3D" id="3.40.50.360">
    <property type="match status" value="1"/>
</dbReference>
<evidence type="ECO:0000313" key="5">
    <source>
        <dbReference type="Proteomes" id="UP000267251"/>
    </source>
</evidence>
<protein>
    <submittedName>
        <fullName evidence="4">Flavo protein-like protein</fullName>
    </submittedName>
</protein>
<dbReference type="InterPro" id="IPR001094">
    <property type="entry name" value="Flavdoxin-like"/>
</dbReference>
<dbReference type="InterPro" id="IPR008254">
    <property type="entry name" value="Flavodoxin/NO_synth"/>
</dbReference>
<keyword evidence="5" id="KW-1185">Reference proteome</keyword>
<dbReference type="InterPro" id="IPR029039">
    <property type="entry name" value="Flavoprotein-like_sf"/>
</dbReference>
<keyword evidence="1" id="KW-0285">Flavoprotein</keyword>
<dbReference type="PANTHER" id="PTHR19384:SF84">
    <property type="entry name" value="METHIONINE SYNTHASE REDUCTASE"/>
    <property type="match status" value="1"/>
</dbReference>
<reference evidence="5" key="1">
    <citation type="journal article" date="2018" name="Nat. Microbiol.">
        <title>Leveraging single-cell genomics to expand the fungal tree of life.</title>
        <authorList>
            <person name="Ahrendt S.R."/>
            <person name="Quandt C.A."/>
            <person name="Ciobanu D."/>
            <person name="Clum A."/>
            <person name="Salamov A."/>
            <person name="Andreopoulos B."/>
            <person name="Cheng J.F."/>
            <person name="Woyke T."/>
            <person name="Pelin A."/>
            <person name="Henrissat B."/>
            <person name="Reynolds N.K."/>
            <person name="Benny G.L."/>
            <person name="Smith M.E."/>
            <person name="James T.Y."/>
            <person name="Grigoriev I.V."/>
        </authorList>
    </citation>
    <scope>NUCLEOTIDE SEQUENCE [LARGE SCALE GENOMIC DNA]</scope>
</reference>
<dbReference type="InterPro" id="IPR017938">
    <property type="entry name" value="Riboflavin_synthase-like_b-brl"/>
</dbReference>